<evidence type="ECO:0000256" key="2">
    <source>
        <dbReference type="ARBA" id="ARBA00022737"/>
    </source>
</evidence>
<keyword evidence="4" id="KW-1185">Reference proteome</keyword>
<dbReference type="PANTHER" id="PTHR24366">
    <property type="entry name" value="IG(IMMUNOGLOBULIN) AND LRR(LEUCINE RICH REPEAT) DOMAINS"/>
    <property type="match status" value="1"/>
</dbReference>
<protein>
    <recommendedName>
        <fullName evidence="5">Leucine rich repeat containing protein</fullName>
    </recommendedName>
</protein>
<dbReference type="SUPFAM" id="SSF52058">
    <property type="entry name" value="L domain-like"/>
    <property type="match status" value="1"/>
</dbReference>
<proteinExistence type="predicted"/>
<evidence type="ECO:0008006" key="5">
    <source>
        <dbReference type="Google" id="ProtNLM"/>
    </source>
</evidence>
<keyword evidence="1" id="KW-0433">Leucine-rich repeat</keyword>
<feature type="non-terminal residue" evidence="3">
    <location>
        <position position="1"/>
    </location>
</feature>
<dbReference type="PROSITE" id="PS51450">
    <property type="entry name" value="LRR"/>
    <property type="match status" value="1"/>
</dbReference>
<dbReference type="InterPro" id="IPR032675">
    <property type="entry name" value="LRR_dom_sf"/>
</dbReference>
<organism evidence="3 4">
    <name type="scientific">Euroglyphus maynei</name>
    <name type="common">Mayne's house dust mite</name>
    <dbReference type="NCBI Taxonomy" id="6958"/>
    <lineage>
        <taxon>Eukaryota</taxon>
        <taxon>Metazoa</taxon>
        <taxon>Ecdysozoa</taxon>
        <taxon>Arthropoda</taxon>
        <taxon>Chelicerata</taxon>
        <taxon>Arachnida</taxon>
        <taxon>Acari</taxon>
        <taxon>Acariformes</taxon>
        <taxon>Sarcoptiformes</taxon>
        <taxon>Astigmata</taxon>
        <taxon>Psoroptidia</taxon>
        <taxon>Analgoidea</taxon>
        <taxon>Pyroglyphidae</taxon>
        <taxon>Pyroglyphinae</taxon>
        <taxon>Euroglyphus</taxon>
    </lineage>
</organism>
<dbReference type="AlphaFoldDB" id="A0A1Y3BPN1"/>
<dbReference type="Proteomes" id="UP000194236">
    <property type="component" value="Unassembled WGS sequence"/>
</dbReference>
<sequence>LELRYNQIKHLPSRVFEKLSKLEILDLSHNEIKDIDEGAFIGLIQLKELQMEFNKLKYIGTQLRIMANLIEIDLDGNELQALSKYSFHRPDQKRFVHMKIRSKFFSICFIYCLILHF</sequence>
<dbReference type="InterPro" id="IPR001611">
    <property type="entry name" value="Leu-rich_rpt"/>
</dbReference>
<comment type="caution">
    <text evidence="3">The sequence shown here is derived from an EMBL/GenBank/DDBJ whole genome shotgun (WGS) entry which is preliminary data.</text>
</comment>
<reference evidence="3 4" key="1">
    <citation type="submission" date="2017-03" db="EMBL/GenBank/DDBJ databases">
        <title>Genome Survey of Euroglyphus maynei.</title>
        <authorList>
            <person name="Arlian L.G."/>
            <person name="Morgan M.S."/>
            <person name="Rider S.D."/>
        </authorList>
    </citation>
    <scope>NUCLEOTIDE SEQUENCE [LARGE SCALE GENOMIC DNA]</scope>
    <source>
        <strain evidence="3">Arlian Lab</strain>
        <tissue evidence="3">Whole body</tissue>
    </source>
</reference>
<dbReference type="InterPro" id="IPR003591">
    <property type="entry name" value="Leu-rich_rpt_typical-subtyp"/>
</dbReference>
<accession>A0A1Y3BPN1</accession>
<name>A0A1Y3BPN1_EURMA</name>
<dbReference type="EMBL" id="MUJZ01006081">
    <property type="protein sequence ID" value="OTF82931.1"/>
    <property type="molecule type" value="Genomic_DNA"/>
</dbReference>
<dbReference type="SMART" id="SM00369">
    <property type="entry name" value="LRR_TYP"/>
    <property type="match status" value="4"/>
</dbReference>
<dbReference type="Pfam" id="PF13855">
    <property type="entry name" value="LRR_8"/>
    <property type="match status" value="1"/>
</dbReference>
<evidence type="ECO:0000256" key="1">
    <source>
        <dbReference type="ARBA" id="ARBA00022614"/>
    </source>
</evidence>
<gene>
    <name evidence="3" type="ORF">BLA29_014301</name>
</gene>
<dbReference type="OrthoDB" id="1055097at2759"/>
<evidence type="ECO:0000313" key="3">
    <source>
        <dbReference type="EMBL" id="OTF82931.1"/>
    </source>
</evidence>
<keyword evidence="2" id="KW-0677">Repeat</keyword>
<dbReference type="PANTHER" id="PTHR24366:SF170">
    <property type="entry name" value="RE50361P"/>
    <property type="match status" value="1"/>
</dbReference>
<evidence type="ECO:0000313" key="4">
    <source>
        <dbReference type="Proteomes" id="UP000194236"/>
    </source>
</evidence>
<dbReference type="Gene3D" id="3.80.10.10">
    <property type="entry name" value="Ribonuclease Inhibitor"/>
    <property type="match status" value="1"/>
</dbReference>